<name>A0A4Q1RGH6_9FIRM</name>
<comment type="caution">
    <text evidence="1">The sequence shown here is derived from an EMBL/GenBank/DDBJ whole genome shotgun (WGS) entry which is preliminary data.</text>
</comment>
<gene>
    <name evidence="1" type="ORF">ETP43_05215</name>
</gene>
<evidence type="ECO:0000313" key="1">
    <source>
        <dbReference type="EMBL" id="RXS74668.1"/>
    </source>
</evidence>
<dbReference type="Proteomes" id="UP000290106">
    <property type="component" value="Unassembled WGS sequence"/>
</dbReference>
<protein>
    <submittedName>
        <fullName evidence="1">Peptidase U32</fullName>
    </submittedName>
</protein>
<dbReference type="EMBL" id="SDKC01000001">
    <property type="protein sequence ID" value="RXS74668.1"/>
    <property type="molecule type" value="Genomic_DNA"/>
</dbReference>
<sequence length="331" mass="37840">MKIVAGLGCIDDYPAFCEAGADEFFCGYVPYAWTKRYGTTLALNRREVLCYQVQLGAYSELEILAAMREDYQRPVHLTFNSLYYIPEQYPMIEEIIRSCMDLGFQSFILADPALMVYLRQQGVDCQIHLSGETGENNRKMVETFQNLDLKRMIFHRKNTIEDMASMIAAEKEAGGKRSRTEFEAFVLNELCQFSGSFCHSLHCDELGHLCRTPYWLRPQKAEDPGWKKRLETFREEGKSAVSSEPEYLEMEDDLCGASGCGLCALYRLQEAGITHLKLVGRGNHSEDMKADIQNLHKSLTILKTAGSEAEYCRQMKQQIFPNGCSSQCYYR</sequence>
<dbReference type="InterPro" id="IPR051454">
    <property type="entry name" value="RNA/ubiquinone_mod_enzymes"/>
</dbReference>
<reference evidence="1 2" key="1">
    <citation type="submission" date="2019-01" db="EMBL/GenBank/DDBJ databases">
        <title>Blautia sp. nov. KGMB01111 isolated human feces.</title>
        <authorList>
            <person name="Park J.-E."/>
            <person name="Kim J.-S."/>
            <person name="Park S.-H."/>
        </authorList>
    </citation>
    <scope>NUCLEOTIDE SEQUENCE [LARGE SCALE GENOMIC DNA]</scope>
    <source>
        <strain evidence="1 2">KGMB01111</strain>
    </source>
</reference>
<dbReference type="AlphaFoldDB" id="A0A4Q1RGH6"/>
<dbReference type="PANTHER" id="PTHR30217">
    <property type="entry name" value="PEPTIDASE U32 FAMILY"/>
    <property type="match status" value="1"/>
</dbReference>
<evidence type="ECO:0000313" key="2">
    <source>
        <dbReference type="Proteomes" id="UP000290106"/>
    </source>
</evidence>
<dbReference type="OrthoDB" id="1983353at2"/>
<dbReference type="InterPro" id="IPR001539">
    <property type="entry name" value="Peptidase_U32"/>
</dbReference>
<dbReference type="Pfam" id="PF01136">
    <property type="entry name" value="Peptidase_U32"/>
    <property type="match status" value="1"/>
</dbReference>
<dbReference type="PANTHER" id="PTHR30217:SF10">
    <property type="entry name" value="23S RRNA 5-HYDROXYCYTIDINE C2501 SYNTHASE"/>
    <property type="match status" value="1"/>
</dbReference>
<proteinExistence type="predicted"/>
<keyword evidence="2" id="KW-1185">Reference proteome</keyword>
<accession>A0A4Q1RGH6</accession>
<organism evidence="1 2">
    <name type="scientific">Blautia faecicola</name>
    <dbReference type="NCBI Taxonomy" id="2509240"/>
    <lineage>
        <taxon>Bacteria</taxon>
        <taxon>Bacillati</taxon>
        <taxon>Bacillota</taxon>
        <taxon>Clostridia</taxon>
        <taxon>Lachnospirales</taxon>
        <taxon>Lachnospiraceae</taxon>
        <taxon>Blautia</taxon>
    </lineage>
</organism>
<dbReference type="RefSeq" id="WP_129257277.1">
    <property type="nucleotide sequence ID" value="NZ_SDKC01000001.1"/>
</dbReference>